<dbReference type="PANTHER" id="PTHR30486">
    <property type="entry name" value="TWITCHING MOTILITY PROTEIN PILT"/>
    <property type="match status" value="1"/>
</dbReference>
<keyword evidence="4" id="KW-1185">Reference proteome</keyword>
<dbReference type="RefSeq" id="WP_014757804.1">
    <property type="nucleotide sequence ID" value="NC_017992.1"/>
</dbReference>
<dbReference type="PANTHER" id="PTHR30486:SF6">
    <property type="entry name" value="TYPE IV PILUS RETRACTATION ATPASE PILT"/>
    <property type="match status" value="1"/>
</dbReference>
<reference evidence="3 4" key="1">
    <citation type="journal article" date="2014" name="Appl. Environ. Microbiol.">
        <title>Profile of Secreted Hydrolases, Associated Proteins, and SlpA in Thermoanaerobacterium saccharolyticum during the Degradation of Hemicellulose.</title>
        <authorList>
            <person name="Currie D.H."/>
            <person name="Guss A.M."/>
            <person name="Herring C.D."/>
            <person name="Giannone R.J."/>
            <person name="Johnson C.M."/>
            <person name="Lankford P.K."/>
            <person name="Brown S.D."/>
            <person name="Hettich R.L."/>
            <person name="Lynd L.R."/>
        </authorList>
    </citation>
    <scope>NUCLEOTIDE SEQUENCE [LARGE SCALE GENOMIC DNA]</scope>
    <source>
        <strain evidence="4">DSM 8691 / JW/SL-YS485</strain>
    </source>
</reference>
<evidence type="ECO:0000313" key="3">
    <source>
        <dbReference type="EMBL" id="AFK85900.1"/>
    </source>
</evidence>
<dbReference type="AlphaFoldDB" id="I3VTQ5"/>
<gene>
    <name evidence="3" type="ordered locus">Tsac_0884</name>
</gene>
<dbReference type="SUPFAM" id="SSF52540">
    <property type="entry name" value="P-loop containing nucleoside triphosphate hydrolases"/>
    <property type="match status" value="1"/>
</dbReference>
<organism evidence="3 4">
    <name type="scientific">Thermoanaerobacterium saccharolyticum (strain DSM 8691 / JW/SL-YS485)</name>
    <dbReference type="NCBI Taxonomy" id="1094508"/>
    <lineage>
        <taxon>Bacteria</taxon>
        <taxon>Bacillati</taxon>
        <taxon>Bacillota</taxon>
        <taxon>Clostridia</taxon>
        <taxon>Thermoanaerobacterales</taxon>
        <taxon>Thermoanaerobacteraceae</taxon>
        <taxon>Thermoanaerobacterium</taxon>
    </lineage>
</organism>
<evidence type="ECO:0000256" key="1">
    <source>
        <dbReference type="ARBA" id="ARBA00006611"/>
    </source>
</evidence>
<dbReference type="Proteomes" id="UP000006178">
    <property type="component" value="Chromosome"/>
</dbReference>
<evidence type="ECO:0000259" key="2">
    <source>
        <dbReference type="Pfam" id="PF00437"/>
    </source>
</evidence>
<dbReference type="eggNOG" id="COG0630">
    <property type="taxonomic scope" value="Bacteria"/>
</dbReference>
<sequence length="405" mass="46696">MGLAERSKMINNSKRVDIDLIIKDVRPLMFNRQGDLREFLRIEIKRYIEQNFPHYLNELDSITDDVYDKMYGLGVFEKYLKMEDVTDIFSFGTKVMYIKNGEKIDDPVGFKDIEDVKIIYNRIVSNALDNISWAEPSKDAELYDGSRVKIIIPPEAAEPYIIIRKHTHSAKDIDQLKAGMPSLDEQIGYIGTKKDKVKNEEEFIGTIADYLKHCVRNRKNVVVIGETNAGKTTLINAMTHYIQPNHVVAVLEDTREMLLPLPYVFYLKTREEKEGAKAITYEDILNDCLRSNPDRIILTEIRTPISAYTFIHTLNSGHAGSFTTLHADDIEMGLDRLETLIKEYKPIDAKVVKRLIAKAIDVLIFIGLEEDERGNTTGRAIKEIAELKGLNDKDDYILEYKYYRW</sequence>
<dbReference type="CDD" id="cd01130">
    <property type="entry name" value="VirB11-like_ATPase"/>
    <property type="match status" value="1"/>
</dbReference>
<dbReference type="Gene3D" id="3.30.450.380">
    <property type="match status" value="1"/>
</dbReference>
<protein>
    <submittedName>
        <fullName evidence="3">Type II secretion system protein E</fullName>
    </submittedName>
</protein>
<dbReference type="PATRIC" id="fig|1094508.3.peg.894"/>
<dbReference type="InterPro" id="IPR027417">
    <property type="entry name" value="P-loop_NTPase"/>
</dbReference>
<dbReference type="STRING" id="1094508.Tsac_0884"/>
<dbReference type="KEGG" id="tsh:Tsac_0884"/>
<proteinExistence type="inferred from homology"/>
<feature type="domain" description="Bacterial type II secretion system protein E" evidence="2">
    <location>
        <begin position="209"/>
        <end position="350"/>
    </location>
</feature>
<comment type="similarity">
    <text evidence="1">Belongs to the GSP E family.</text>
</comment>
<name>I3VTQ5_THESW</name>
<dbReference type="EMBL" id="CP003184">
    <property type="protein sequence ID" value="AFK85900.1"/>
    <property type="molecule type" value="Genomic_DNA"/>
</dbReference>
<dbReference type="Gene3D" id="3.40.50.300">
    <property type="entry name" value="P-loop containing nucleotide triphosphate hydrolases"/>
    <property type="match status" value="1"/>
</dbReference>
<dbReference type="GO" id="GO:0016887">
    <property type="term" value="F:ATP hydrolysis activity"/>
    <property type="evidence" value="ECO:0007669"/>
    <property type="project" value="InterPro"/>
</dbReference>
<dbReference type="BioCyc" id="TSAC1094508:GLMA-891-MONOMER"/>
<accession>I3VTQ5</accession>
<dbReference type="InterPro" id="IPR001482">
    <property type="entry name" value="T2SS/T4SS_dom"/>
</dbReference>
<dbReference type="Pfam" id="PF00437">
    <property type="entry name" value="T2SSE"/>
    <property type="match status" value="1"/>
</dbReference>
<evidence type="ECO:0000313" key="4">
    <source>
        <dbReference type="Proteomes" id="UP000006178"/>
    </source>
</evidence>
<dbReference type="InterPro" id="IPR050921">
    <property type="entry name" value="T4SS_GSP_E_ATPase"/>
</dbReference>